<dbReference type="PROSITE" id="PS50109">
    <property type="entry name" value="HIS_KIN"/>
    <property type="match status" value="1"/>
</dbReference>
<evidence type="ECO:0000256" key="3">
    <source>
        <dbReference type="ARBA" id="ARBA00012438"/>
    </source>
</evidence>
<dbReference type="InterPro" id="IPR005467">
    <property type="entry name" value="His_kinase_dom"/>
</dbReference>
<comment type="catalytic activity">
    <reaction evidence="1">
        <text>ATP + protein L-histidine = ADP + protein N-phospho-L-histidine.</text>
        <dbReference type="EC" id="2.7.13.3"/>
    </reaction>
</comment>
<evidence type="ECO:0000313" key="13">
    <source>
        <dbReference type="EMBL" id="MBJ8326204.1"/>
    </source>
</evidence>
<name>A0ABS0ZJT2_9STRE</name>
<keyword evidence="4" id="KW-0597">Phosphoprotein</keyword>
<dbReference type="Pfam" id="PF02518">
    <property type="entry name" value="HATPase_c"/>
    <property type="match status" value="1"/>
</dbReference>
<dbReference type="CDD" id="cd00082">
    <property type="entry name" value="HisKA"/>
    <property type="match status" value="1"/>
</dbReference>
<feature type="transmembrane region" description="Helical" evidence="11">
    <location>
        <begin position="12"/>
        <end position="40"/>
    </location>
</feature>
<dbReference type="InterPro" id="IPR036890">
    <property type="entry name" value="HATPase_C_sf"/>
</dbReference>
<evidence type="ECO:0000256" key="8">
    <source>
        <dbReference type="ARBA" id="ARBA00022989"/>
    </source>
</evidence>
<dbReference type="SMART" id="SM00387">
    <property type="entry name" value="HATPase_c"/>
    <property type="match status" value="1"/>
</dbReference>
<evidence type="ECO:0000259" key="12">
    <source>
        <dbReference type="PROSITE" id="PS50109"/>
    </source>
</evidence>
<sequence length="456" mass="51429">MGLMSKGRSLKVVFFSYLLSIGVGLMVAVGLALLSFITLYNIGLIVPANYTENLILEKRDTISNATTFDASLIPEDASYIFLTPDDKLKASNMTDSLAKKAQLFHNQEVVATPSESFIEIKRADGYVIINYSLEAHYTNAWMEKYFPKINVLFASLMIFFCFISTLIITFIWAKRITKQLGPILDASEKIANQKLDFEIGKSTIKEFNAVLNSLDKMKIALNDSLRENWQQEENKRNQISALTHDLKTPVAIVQGNAELLKETTLTKEQEIYLDFIVKNANRISDYSKTLMVMNGSNQLSDLNVKKVQSSVIVEKARELAKEIVSVDKHELSEVIDFEDKALMIDMRLFERALQNVLSNAVQYAPKQSLIELRILMTDNKLLLSVLNQGKGFSNEGLAHGLEQFYREDKSRHSSTNYGLGLYISSQIMTLHKGELLLQNKPDKKGAIVTLAFPLIE</sequence>
<evidence type="ECO:0000256" key="1">
    <source>
        <dbReference type="ARBA" id="ARBA00000085"/>
    </source>
</evidence>
<keyword evidence="14" id="KW-1185">Reference proteome</keyword>
<dbReference type="InterPro" id="IPR050398">
    <property type="entry name" value="HssS/ArlS-like"/>
</dbReference>
<dbReference type="SUPFAM" id="SSF55874">
    <property type="entry name" value="ATPase domain of HSP90 chaperone/DNA topoisomerase II/histidine kinase"/>
    <property type="match status" value="1"/>
</dbReference>
<dbReference type="InterPro" id="IPR036097">
    <property type="entry name" value="HisK_dim/P_sf"/>
</dbReference>
<dbReference type="Gene3D" id="3.30.565.10">
    <property type="entry name" value="Histidine kinase-like ATPase, C-terminal domain"/>
    <property type="match status" value="1"/>
</dbReference>
<keyword evidence="7 13" id="KW-0418">Kinase</keyword>
<dbReference type="Proteomes" id="UP000653045">
    <property type="component" value="Unassembled WGS sequence"/>
</dbReference>
<dbReference type="GO" id="GO:0016301">
    <property type="term" value="F:kinase activity"/>
    <property type="evidence" value="ECO:0007669"/>
    <property type="project" value="UniProtKB-KW"/>
</dbReference>
<dbReference type="EC" id="2.7.13.3" evidence="3"/>
<evidence type="ECO:0000313" key="14">
    <source>
        <dbReference type="Proteomes" id="UP000653045"/>
    </source>
</evidence>
<dbReference type="Gene3D" id="1.10.287.130">
    <property type="match status" value="1"/>
</dbReference>
<dbReference type="SMART" id="SM00388">
    <property type="entry name" value="HisKA"/>
    <property type="match status" value="1"/>
</dbReference>
<evidence type="ECO:0000256" key="11">
    <source>
        <dbReference type="SAM" id="Phobius"/>
    </source>
</evidence>
<dbReference type="InterPro" id="IPR003594">
    <property type="entry name" value="HATPase_dom"/>
</dbReference>
<dbReference type="PANTHER" id="PTHR45528">
    <property type="entry name" value="SENSOR HISTIDINE KINASE CPXA"/>
    <property type="match status" value="1"/>
</dbReference>
<evidence type="ECO:0000256" key="7">
    <source>
        <dbReference type="ARBA" id="ARBA00022777"/>
    </source>
</evidence>
<reference evidence="13 14" key="1">
    <citation type="journal article" date="2021" name="Int. J. Syst. Evol. Microbiol.">
        <title>Streptococcus vicugnae sp. nov., isolated from faeces of alpacas (Vicugna pacos) and cattle (Bos taurus), Streptococcus zalophi sp. nov., and Streptococcus pacificus sp. nov., isolated from respiratory tract of California sea lions (Zalophus californianus).</title>
        <authorList>
            <person name="Volokhov D.V."/>
            <person name="Zagorodnyaya T.A."/>
            <person name="Shen Z."/>
            <person name="Blom J."/>
            <person name="Furtak V.A."/>
            <person name="Eisenberg T."/>
            <person name="Fan P."/>
            <person name="Jeong K.C."/>
            <person name="Gao Y."/>
            <person name="Zhang S."/>
            <person name="Amselle M."/>
        </authorList>
    </citation>
    <scope>NUCLEOTIDE SEQUENCE [LARGE SCALE GENOMIC DNA]</scope>
    <source>
        <strain evidence="13 14">CSL7591</strain>
    </source>
</reference>
<comment type="subcellular location">
    <subcellularLocation>
        <location evidence="2">Membrane</location>
        <topology evidence="2">Multi-pass membrane protein</topology>
    </subcellularLocation>
</comment>
<evidence type="ECO:0000256" key="2">
    <source>
        <dbReference type="ARBA" id="ARBA00004141"/>
    </source>
</evidence>
<dbReference type="SUPFAM" id="SSF47384">
    <property type="entry name" value="Homodimeric domain of signal transducing histidine kinase"/>
    <property type="match status" value="1"/>
</dbReference>
<comment type="caution">
    <text evidence="13">The sequence shown here is derived from an EMBL/GenBank/DDBJ whole genome shotgun (WGS) entry which is preliminary data.</text>
</comment>
<gene>
    <name evidence="13" type="ORF">JHK62_05915</name>
</gene>
<evidence type="ECO:0000256" key="6">
    <source>
        <dbReference type="ARBA" id="ARBA00022692"/>
    </source>
</evidence>
<keyword evidence="9" id="KW-0902">Two-component regulatory system</keyword>
<evidence type="ECO:0000256" key="10">
    <source>
        <dbReference type="ARBA" id="ARBA00023136"/>
    </source>
</evidence>
<dbReference type="Gene3D" id="6.10.340.10">
    <property type="match status" value="1"/>
</dbReference>
<accession>A0ABS0ZJT2</accession>
<evidence type="ECO:0000256" key="5">
    <source>
        <dbReference type="ARBA" id="ARBA00022679"/>
    </source>
</evidence>
<dbReference type="RefSeq" id="WP_199575846.1">
    <property type="nucleotide sequence ID" value="NZ_JAENBO010000004.1"/>
</dbReference>
<dbReference type="InterPro" id="IPR003661">
    <property type="entry name" value="HisK_dim/P_dom"/>
</dbReference>
<dbReference type="Pfam" id="PF00512">
    <property type="entry name" value="HisKA"/>
    <property type="match status" value="1"/>
</dbReference>
<proteinExistence type="predicted"/>
<keyword evidence="5" id="KW-0808">Transferase</keyword>
<dbReference type="PANTHER" id="PTHR45528:SF8">
    <property type="entry name" value="HISTIDINE KINASE"/>
    <property type="match status" value="1"/>
</dbReference>
<dbReference type="EMBL" id="JAENBO010000004">
    <property type="protein sequence ID" value="MBJ8326204.1"/>
    <property type="molecule type" value="Genomic_DNA"/>
</dbReference>
<organism evidence="13 14">
    <name type="scientific">Streptococcus pacificus</name>
    <dbReference type="NCBI Taxonomy" id="2740577"/>
    <lineage>
        <taxon>Bacteria</taxon>
        <taxon>Bacillati</taxon>
        <taxon>Bacillota</taxon>
        <taxon>Bacilli</taxon>
        <taxon>Lactobacillales</taxon>
        <taxon>Streptococcaceae</taxon>
        <taxon>Streptococcus</taxon>
    </lineage>
</organism>
<protein>
    <recommendedName>
        <fullName evidence="3">histidine kinase</fullName>
        <ecNumber evidence="3">2.7.13.3</ecNumber>
    </recommendedName>
</protein>
<feature type="transmembrane region" description="Helical" evidence="11">
    <location>
        <begin position="151"/>
        <end position="173"/>
    </location>
</feature>
<keyword evidence="8 11" id="KW-1133">Transmembrane helix</keyword>
<feature type="domain" description="Histidine kinase" evidence="12">
    <location>
        <begin position="241"/>
        <end position="456"/>
    </location>
</feature>
<keyword evidence="10 11" id="KW-0472">Membrane</keyword>
<evidence type="ECO:0000256" key="4">
    <source>
        <dbReference type="ARBA" id="ARBA00022553"/>
    </source>
</evidence>
<keyword evidence="6 11" id="KW-0812">Transmembrane</keyword>
<evidence type="ECO:0000256" key="9">
    <source>
        <dbReference type="ARBA" id="ARBA00023012"/>
    </source>
</evidence>